<dbReference type="GO" id="GO:0000150">
    <property type="term" value="F:DNA strand exchange activity"/>
    <property type="evidence" value="ECO:0007669"/>
    <property type="project" value="InterPro"/>
</dbReference>
<dbReference type="SUPFAM" id="SSF46689">
    <property type="entry name" value="Homeodomain-like"/>
    <property type="match status" value="1"/>
</dbReference>
<proteinExistence type="predicted"/>
<evidence type="ECO:0000313" key="3">
    <source>
        <dbReference type="EMBL" id="PPV11990.1"/>
    </source>
</evidence>
<gene>
    <name evidence="3" type="ORF">AWN73_20175</name>
</gene>
<protein>
    <submittedName>
        <fullName evidence="3">Hin recombinase</fullName>
    </submittedName>
</protein>
<sequence>MNMSKETQKAKIERLEKELKQAQEIIKTQNSEINEMIDKADNSFENSSTYIQMHRRIEDLELKVKVITDSVEHNKRMYVSELKKNSELIKEIYQLRDIKVVQKLNMNNDKDMQKELEKLNKENEELKGKLNAGRKEKFTKQQQEEIKRLRLDGKSMQDIADILKCSKATIFNYLKRLNKN</sequence>
<dbReference type="Pfam" id="PF02796">
    <property type="entry name" value="HTH_7"/>
    <property type="match status" value="1"/>
</dbReference>
<dbReference type="Gene3D" id="1.10.10.60">
    <property type="entry name" value="Homeodomain-like"/>
    <property type="match status" value="1"/>
</dbReference>
<name>A0A2S7F583_CLOBU</name>
<comment type="caution">
    <text evidence="3">The sequence shown here is derived from an EMBL/GenBank/DDBJ whole genome shotgun (WGS) entry which is preliminary data.</text>
</comment>
<evidence type="ECO:0000256" key="1">
    <source>
        <dbReference type="SAM" id="Coils"/>
    </source>
</evidence>
<feature type="coiled-coil region" evidence="1">
    <location>
        <begin position="109"/>
        <end position="136"/>
    </location>
</feature>
<evidence type="ECO:0000259" key="2">
    <source>
        <dbReference type="Pfam" id="PF02796"/>
    </source>
</evidence>
<feature type="coiled-coil region" evidence="1">
    <location>
        <begin position="5"/>
        <end position="39"/>
    </location>
</feature>
<keyword evidence="1" id="KW-0175">Coiled coil</keyword>
<dbReference type="Proteomes" id="UP000238081">
    <property type="component" value="Unassembled WGS sequence"/>
</dbReference>
<dbReference type="EMBL" id="LRDH01000171">
    <property type="protein sequence ID" value="PPV11990.1"/>
    <property type="molecule type" value="Genomic_DNA"/>
</dbReference>
<feature type="domain" description="Resolvase HTH" evidence="2">
    <location>
        <begin position="133"/>
        <end position="174"/>
    </location>
</feature>
<reference evidence="3 4" key="1">
    <citation type="submission" date="2016-01" db="EMBL/GenBank/DDBJ databases">
        <title>Characterization of the Clostridium difficile lineages that are prevalent in Hong Kong and China.</title>
        <authorList>
            <person name="Kwok J.S.-L."/>
            <person name="Lam W.-Y."/>
            <person name="Ip M."/>
            <person name="Chan T.-F."/>
            <person name="Hawkey P.M."/>
            <person name="Tsui S.K.-W."/>
        </authorList>
    </citation>
    <scope>NUCLEOTIDE SEQUENCE [LARGE SCALE GENOMIC DNA]</scope>
    <source>
        <strain evidence="3 4">300064</strain>
    </source>
</reference>
<organism evidence="3 4">
    <name type="scientific">Clostridium butyricum</name>
    <dbReference type="NCBI Taxonomy" id="1492"/>
    <lineage>
        <taxon>Bacteria</taxon>
        <taxon>Bacillati</taxon>
        <taxon>Bacillota</taxon>
        <taxon>Clostridia</taxon>
        <taxon>Eubacteriales</taxon>
        <taxon>Clostridiaceae</taxon>
        <taxon>Clostridium</taxon>
    </lineage>
</organism>
<dbReference type="CDD" id="cd00569">
    <property type="entry name" value="HTH_Hin_like"/>
    <property type="match status" value="1"/>
</dbReference>
<dbReference type="AlphaFoldDB" id="A0A2S7F583"/>
<dbReference type="InterPro" id="IPR009057">
    <property type="entry name" value="Homeodomain-like_sf"/>
</dbReference>
<evidence type="ECO:0000313" key="4">
    <source>
        <dbReference type="Proteomes" id="UP000238081"/>
    </source>
</evidence>
<dbReference type="GO" id="GO:0003677">
    <property type="term" value="F:DNA binding"/>
    <property type="evidence" value="ECO:0007669"/>
    <property type="project" value="InterPro"/>
</dbReference>
<accession>A0A2S7F583</accession>
<dbReference type="InterPro" id="IPR006120">
    <property type="entry name" value="Resolvase_HTH_dom"/>
</dbReference>